<reference evidence="1" key="2">
    <citation type="journal article" date="2020" name="Nat. Commun.">
        <title>Large-scale genome sequencing of mycorrhizal fungi provides insights into the early evolution of symbiotic traits.</title>
        <authorList>
            <person name="Miyauchi S."/>
            <person name="Kiss E."/>
            <person name="Kuo A."/>
            <person name="Drula E."/>
            <person name="Kohler A."/>
            <person name="Sanchez-Garcia M."/>
            <person name="Morin E."/>
            <person name="Andreopoulos B."/>
            <person name="Barry K.W."/>
            <person name="Bonito G."/>
            <person name="Buee M."/>
            <person name="Carver A."/>
            <person name="Chen C."/>
            <person name="Cichocki N."/>
            <person name="Clum A."/>
            <person name="Culley D."/>
            <person name="Crous P.W."/>
            <person name="Fauchery L."/>
            <person name="Girlanda M."/>
            <person name="Hayes R.D."/>
            <person name="Keri Z."/>
            <person name="LaButti K."/>
            <person name="Lipzen A."/>
            <person name="Lombard V."/>
            <person name="Magnuson J."/>
            <person name="Maillard F."/>
            <person name="Murat C."/>
            <person name="Nolan M."/>
            <person name="Ohm R.A."/>
            <person name="Pangilinan J."/>
            <person name="Pereira M.F."/>
            <person name="Perotto S."/>
            <person name="Peter M."/>
            <person name="Pfister S."/>
            <person name="Riley R."/>
            <person name="Sitrit Y."/>
            <person name="Stielow J.B."/>
            <person name="Szollosi G."/>
            <person name="Zifcakova L."/>
            <person name="Stursova M."/>
            <person name="Spatafora J.W."/>
            <person name="Tedersoo L."/>
            <person name="Vaario L.M."/>
            <person name="Yamada A."/>
            <person name="Yan M."/>
            <person name="Wang P."/>
            <person name="Xu J."/>
            <person name="Bruns T."/>
            <person name="Baldrian P."/>
            <person name="Vilgalys R."/>
            <person name="Dunand C."/>
            <person name="Henrissat B."/>
            <person name="Grigoriev I.V."/>
            <person name="Hibbett D."/>
            <person name="Nagy L.G."/>
            <person name="Martin F.M."/>
        </authorList>
    </citation>
    <scope>NUCLEOTIDE SEQUENCE</scope>
    <source>
        <strain evidence="1">P2</strain>
    </source>
</reference>
<reference evidence="1" key="1">
    <citation type="submission" date="2019-10" db="EMBL/GenBank/DDBJ databases">
        <authorList>
            <consortium name="DOE Joint Genome Institute"/>
            <person name="Kuo A."/>
            <person name="Miyauchi S."/>
            <person name="Kiss E."/>
            <person name="Drula E."/>
            <person name="Kohler A."/>
            <person name="Sanchez-Garcia M."/>
            <person name="Andreopoulos B."/>
            <person name="Barry K.W."/>
            <person name="Bonito G."/>
            <person name="Buee M."/>
            <person name="Carver A."/>
            <person name="Chen C."/>
            <person name="Cichocki N."/>
            <person name="Clum A."/>
            <person name="Culley D."/>
            <person name="Crous P.W."/>
            <person name="Fauchery L."/>
            <person name="Girlanda M."/>
            <person name="Hayes R."/>
            <person name="Keri Z."/>
            <person name="Labutti K."/>
            <person name="Lipzen A."/>
            <person name="Lombard V."/>
            <person name="Magnuson J."/>
            <person name="Maillard F."/>
            <person name="Morin E."/>
            <person name="Murat C."/>
            <person name="Nolan M."/>
            <person name="Ohm R."/>
            <person name="Pangilinan J."/>
            <person name="Pereira M."/>
            <person name="Perotto S."/>
            <person name="Peter M."/>
            <person name="Riley R."/>
            <person name="Sitrit Y."/>
            <person name="Stielow B."/>
            <person name="Szollosi G."/>
            <person name="Zifcakova L."/>
            <person name="Stursova M."/>
            <person name="Spatafora J.W."/>
            <person name="Tedersoo L."/>
            <person name="Vaario L.-M."/>
            <person name="Yamada A."/>
            <person name="Yan M."/>
            <person name="Wang P."/>
            <person name="Xu J."/>
            <person name="Bruns T."/>
            <person name="Baldrian P."/>
            <person name="Vilgalys R."/>
            <person name="Henrissat B."/>
            <person name="Grigoriev I.V."/>
            <person name="Hibbett D."/>
            <person name="Nagy L.G."/>
            <person name="Martin F.M."/>
        </authorList>
    </citation>
    <scope>NUCLEOTIDE SEQUENCE</scope>
    <source>
        <strain evidence="1">P2</strain>
    </source>
</reference>
<comment type="caution">
    <text evidence="1">The sequence shown here is derived from an EMBL/GenBank/DDBJ whole genome shotgun (WGS) entry which is preliminary data.</text>
</comment>
<accession>A0ACB6Z4L5</accession>
<protein>
    <submittedName>
        <fullName evidence="1">Alpha/beta-hydrolase</fullName>
    </submittedName>
</protein>
<dbReference type="Proteomes" id="UP000886501">
    <property type="component" value="Unassembled WGS sequence"/>
</dbReference>
<keyword evidence="2" id="KW-1185">Reference proteome</keyword>
<gene>
    <name evidence="1" type="ORF">BDM02DRAFT_3102540</name>
</gene>
<name>A0ACB6Z4L5_THEGA</name>
<evidence type="ECO:0000313" key="2">
    <source>
        <dbReference type="Proteomes" id="UP000886501"/>
    </source>
</evidence>
<organism evidence="1 2">
    <name type="scientific">Thelephora ganbajun</name>
    <name type="common">Ganba fungus</name>
    <dbReference type="NCBI Taxonomy" id="370292"/>
    <lineage>
        <taxon>Eukaryota</taxon>
        <taxon>Fungi</taxon>
        <taxon>Dikarya</taxon>
        <taxon>Basidiomycota</taxon>
        <taxon>Agaricomycotina</taxon>
        <taxon>Agaricomycetes</taxon>
        <taxon>Thelephorales</taxon>
        <taxon>Thelephoraceae</taxon>
        <taxon>Thelephora</taxon>
    </lineage>
</organism>
<proteinExistence type="predicted"/>
<dbReference type="EMBL" id="MU118125">
    <property type="protein sequence ID" value="KAF9644679.1"/>
    <property type="molecule type" value="Genomic_DNA"/>
</dbReference>
<sequence>MFSLPFAQASKFLLLVALVSSLVWASPISVPEPEVPPSENVEVERGLVPRAVVALSSAEISSYTPFTQFARAAYCDPTKVRTWTCGGACSANSGFQPTLTGGNGADIPYFFVGYWPAQTAVIVSHQGTDPAQFLSVLTDLNINKVSLDTSLFPGAPSDAQVHQGFRDAHQATANIILAEVENLINSNGATSVIAVGHSLGGALAELDSLFLRLNLPSDIPVRGVTYGTPRVGVPAYADYFNSKVDDFRRINHNLDPIPIVPGRGLGFSHVAGEIHILAADRWNSCSGNDNTEPGCTISEVPNVIVSNIIDHLGPYQGVWIGTVFCN</sequence>
<evidence type="ECO:0000313" key="1">
    <source>
        <dbReference type="EMBL" id="KAF9644679.1"/>
    </source>
</evidence>